<evidence type="ECO:0000313" key="1">
    <source>
        <dbReference type="EMBL" id="EYU22197.1"/>
    </source>
</evidence>
<name>A0A022Q0X5_ERYGU</name>
<keyword evidence="2" id="KW-1185">Reference proteome</keyword>
<accession>A0A022Q0X5</accession>
<proteinExistence type="predicted"/>
<organism evidence="1 2">
    <name type="scientific">Erythranthe guttata</name>
    <name type="common">Yellow monkey flower</name>
    <name type="synonym">Mimulus guttatus</name>
    <dbReference type="NCBI Taxonomy" id="4155"/>
    <lineage>
        <taxon>Eukaryota</taxon>
        <taxon>Viridiplantae</taxon>
        <taxon>Streptophyta</taxon>
        <taxon>Embryophyta</taxon>
        <taxon>Tracheophyta</taxon>
        <taxon>Spermatophyta</taxon>
        <taxon>Magnoliopsida</taxon>
        <taxon>eudicotyledons</taxon>
        <taxon>Gunneridae</taxon>
        <taxon>Pentapetalae</taxon>
        <taxon>asterids</taxon>
        <taxon>lamiids</taxon>
        <taxon>Lamiales</taxon>
        <taxon>Phrymaceae</taxon>
        <taxon>Erythranthe</taxon>
    </lineage>
</organism>
<reference evidence="1 2" key="1">
    <citation type="journal article" date="2013" name="Proc. Natl. Acad. Sci. U.S.A.">
        <title>Fine-scale variation in meiotic recombination in Mimulus inferred from population shotgun sequencing.</title>
        <authorList>
            <person name="Hellsten U."/>
            <person name="Wright K.M."/>
            <person name="Jenkins J."/>
            <person name="Shu S."/>
            <person name="Yuan Y."/>
            <person name="Wessler S.R."/>
            <person name="Schmutz J."/>
            <person name="Willis J.H."/>
            <person name="Rokhsar D.S."/>
        </authorList>
    </citation>
    <scope>NUCLEOTIDE SEQUENCE [LARGE SCALE GENOMIC DNA]</scope>
    <source>
        <strain evidence="2">cv. DUN x IM62</strain>
    </source>
</reference>
<dbReference type="Proteomes" id="UP000030748">
    <property type="component" value="Unassembled WGS sequence"/>
</dbReference>
<gene>
    <name evidence="1" type="ORF">MIMGU_mgv1a016744mg</name>
</gene>
<protein>
    <submittedName>
        <fullName evidence="1">Uncharacterized protein</fullName>
    </submittedName>
</protein>
<dbReference type="AlphaFoldDB" id="A0A022Q0X5"/>
<sequence length="108" mass="12460">MQPHLSSATWDACVCTFRRIFERGEELRVVEKPFHALHWIGLRLWLDLGFAGFEKKDEETARMVSAAESISNLDNRKNPNKLSVSSRCLCICLNHFFFFFFACVSGID</sequence>
<dbReference type="EMBL" id="KI632211">
    <property type="protein sequence ID" value="EYU22197.1"/>
    <property type="molecule type" value="Genomic_DNA"/>
</dbReference>
<evidence type="ECO:0000313" key="2">
    <source>
        <dbReference type="Proteomes" id="UP000030748"/>
    </source>
</evidence>